<dbReference type="GeneID" id="94835385"/>
<dbReference type="AlphaFoldDB" id="A0A1J4KJ43"/>
<dbReference type="VEuPathDB" id="TrichDB:TRFO_19247"/>
<proteinExistence type="predicted"/>
<name>A0A1J4KJ43_9EUKA</name>
<evidence type="ECO:0000313" key="2">
    <source>
        <dbReference type="Proteomes" id="UP000179807"/>
    </source>
</evidence>
<protein>
    <submittedName>
        <fullName evidence="1">Uncharacterized protein</fullName>
    </submittedName>
</protein>
<dbReference type="RefSeq" id="XP_068364495.1">
    <property type="nucleotide sequence ID" value="XM_068500681.1"/>
</dbReference>
<keyword evidence="2" id="KW-1185">Reference proteome</keyword>
<dbReference type="Proteomes" id="UP000179807">
    <property type="component" value="Unassembled WGS sequence"/>
</dbReference>
<sequence>MEKLGPLLSDKKLPTYVLVTKASKNQNLEEIEKAVDEYMPNIKKTVGYIENFDDDALKVFEWFEKVLVANKKKK</sequence>
<organism evidence="1 2">
    <name type="scientific">Tritrichomonas foetus</name>
    <dbReference type="NCBI Taxonomy" id="1144522"/>
    <lineage>
        <taxon>Eukaryota</taxon>
        <taxon>Metamonada</taxon>
        <taxon>Parabasalia</taxon>
        <taxon>Tritrichomonadida</taxon>
        <taxon>Tritrichomonadidae</taxon>
        <taxon>Tritrichomonas</taxon>
    </lineage>
</organism>
<reference evidence="1" key="1">
    <citation type="submission" date="2016-10" db="EMBL/GenBank/DDBJ databases">
        <authorList>
            <person name="Benchimol M."/>
            <person name="Almeida L.G."/>
            <person name="Vasconcelos A.T."/>
            <person name="Perreira-Neves A."/>
            <person name="Rosa I.A."/>
            <person name="Tasca T."/>
            <person name="Bogo M.R."/>
            <person name="de Souza W."/>
        </authorList>
    </citation>
    <scope>NUCLEOTIDE SEQUENCE [LARGE SCALE GENOMIC DNA]</scope>
    <source>
        <strain evidence="1">K</strain>
    </source>
</reference>
<dbReference type="EMBL" id="MLAK01000590">
    <property type="protein sequence ID" value="OHT11359.1"/>
    <property type="molecule type" value="Genomic_DNA"/>
</dbReference>
<evidence type="ECO:0000313" key="1">
    <source>
        <dbReference type="EMBL" id="OHT11359.1"/>
    </source>
</evidence>
<comment type="caution">
    <text evidence="1">The sequence shown here is derived from an EMBL/GenBank/DDBJ whole genome shotgun (WGS) entry which is preliminary data.</text>
</comment>
<gene>
    <name evidence="1" type="ORF">TRFO_19247</name>
</gene>
<accession>A0A1J4KJ43</accession>